<organism evidence="3 4">
    <name type="scientific">Amphritea japonica ATCC BAA-1530</name>
    <dbReference type="NCBI Taxonomy" id="1278309"/>
    <lineage>
        <taxon>Bacteria</taxon>
        <taxon>Pseudomonadati</taxon>
        <taxon>Pseudomonadota</taxon>
        <taxon>Gammaproteobacteria</taxon>
        <taxon>Oceanospirillales</taxon>
        <taxon>Oceanospirillaceae</taxon>
        <taxon>Amphritea</taxon>
    </lineage>
</organism>
<proteinExistence type="predicted"/>
<evidence type="ECO:0000313" key="4">
    <source>
        <dbReference type="Proteomes" id="UP000595663"/>
    </source>
</evidence>
<feature type="domain" description="Acyltransferase 3" evidence="2">
    <location>
        <begin position="10"/>
        <end position="318"/>
    </location>
</feature>
<dbReference type="RefSeq" id="WP_019621869.1">
    <property type="nucleotide sequence ID" value="NZ_AP014545.1"/>
</dbReference>
<name>A0A7R6SRR4_9GAMM</name>
<keyword evidence="1" id="KW-0812">Transmembrane</keyword>
<dbReference type="GO" id="GO:0016747">
    <property type="term" value="F:acyltransferase activity, transferring groups other than amino-acyl groups"/>
    <property type="evidence" value="ECO:0007669"/>
    <property type="project" value="InterPro"/>
</dbReference>
<feature type="transmembrane region" description="Helical" evidence="1">
    <location>
        <begin position="218"/>
        <end position="237"/>
    </location>
</feature>
<keyword evidence="3" id="KW-0808">Transferase</keyword>
<dbReference type="KEGG" id="ajp:AMJAP_0857"/>
<feature type="transmembrane region" description="Helical" evidence="1">
    <location>
        <begin position="303"/>
        <end position="322"/>
    </location>
</feature>
<sequence>MEIDYKKSLVIKGFAVFLMLFHHLLAFPDRVPEGAFTDGIWLESLTTLSGYAKICVPVFFFVSGYGFSILSERRKYTSISRLKVFYSSYMFYFLLWASVGFFVFSSTSVYPGTEDIVFKYDVYNLFMGFWGLDSTYNREAWFAEIYIYLIFLFPVIRSWKLPFLLIVSAVGFLFSFYLMKQNPTLAVDDLLYWQPSFIFGVVLYKVRHTINIQKLQSSSFLSVLVFWIINTGCFMIWCFLGKNILNFITPVVVLSLCLVLEKGFLTQIFSKFGKVSLPMWLIHPFLCYYFFDDFIYGLGGVVQSFFVLVSFTFVLSLVFEFIRKKSLVYFSFERRVL</sequence>
<keyword evidence="1" id="KW-0472">Membrane</keyword>
<feature type="transmembrane region" description="Helical" evidence="1">
    <location>
        <begin position="243"/>
        <end position="260"/>
    </location>
</feature>
<evidence type="ECO:0000256" key="1">
    <source>
        <dbReference type="SAM" id="Phobius"/>
    </source>
</evidence>
<dbReference type="AlphaFoldDB" id="A0A7R6SRR4"/>
<feature type="transmembrane region" description="Helical" evidence="1">
    <location>
        <begin position="48"/>
        <end position="70"/>
    </location>
</feature>
<accession>A0A7R6SRR4</accession>
<keyword evidence="3" id="KW-0012">Acyltransferase</keyword>
<keyword evidence="1" id="KW-1133">Transmembrane helix</keyword>
<feature type="transmembrane region" description="Helical" evidence="1">
    <location>
        <begin position="140"/>
        <end position="156"/>
    </location>
</feature>
<evidence type="ECO:0000259" key="2">
    <source>
        <dbReference type="Pfam" id="PF01757"/>
    </source>
</evidence>
<dbReference type="Pfam" id="PF01757">
    <property type="entry name" value="Acyl_transf_3"/>
    <property type="match status" value="1"/>
</dbReference>
<dbReference type="Proteomes" id="UP000595663">
    <property type="component" value="Chromosome"/>
</dbReference>
<dbReference type="InterPro" id="IPR002656">
    <property type="entry name" value="Acyl_transf_3_dom"/>
</dbReference>
<feature type="transmembrane region" description="Helical" evidence="1">
    <location>
        <begin position="91"/>
        <end position="110"/>
    </location>
</feature>
<dbReference type="EMBL" id="AP014545">
    <property type="protein sequence ID" value="BBB25456.1"/>
    <property type="molecule type" value="Genomic_DNA"/>
</dbReference>
<protein>
    <submittedName>
        <fullName evidence="3">Acyltransferase 3</fullName>
    </submittedName>
</protein>
<reference evidence="3 4" key="1">
    <citation type="journal article" date="2008" name="Int. J. Syst. Evol. Microbiol.">
        <title>Amphritea japonica sp. nov. and Amphritea balenae sp. nov., isolated from the sediment adjacent to sperm whale carcasses off Kagoshima, Japan.</title>
        <authorList>
            <person name="Miyazaki M."/>
            <person name="Nogi Y."/>
            <person name="Fujiwara Y."/>
            <person name="Kawato M."/>
            <person name="Nagahama T."/>
            <person name="Kubokawa K."/>
            <person name="Horikoshi K."/>
        </authorList>
    </citation>
    <scope>NUCLEOTIDE SEQUENCE [LARGE SCALE GENOMIC DNA]</scope>
    <source>
        <strain evidence="3 4">ATCC BAA-1530</strain>
    </source>
</reference>
<feature type="transmembrane region" description="Helical" evidence="1">
    <location>
        <begin position="161"/>
        <end position="178"/>
    </location>
</feature>
<evidence type="ECO:0000313" key="3">
    <source>
        <dbReference type="EMBL" id="BBB25456.1"/>
    </source>
</evidence>
<gene>
    <name evidence="3" type="ORF">AMJAP_0857</name>
</gene>
<dbReference type="OrthoDB" id="9807022at2"/>
<keyword evidence="4" id="KW-1185">Reference proteome</keyword>
<feature type="transmembrane region" description="Helical" evidence="1">
    <location>
        <begin position="9"/>
        <end position="28"/>
    </location>
</feature>